<organism evidence="2 3">
    <name type="scientific">Canna indica</name>
    <name type="common">Indian-shot</name>
    <dbReference type="NCBI Taxonomy" id="4628"/>
    <lineage>
        <taxon>Eukaryota</taxon>
        <taxon>Viridiplantae</taxon>
        <taxon>Streptophyta</taxon>
        <taxon>Embryophyta</taxon>
        <taxon>Tracheophyta</taxon>
        <taxon>Spermatophyta</taxon>
        <taxon>Magnoliopsida</taxon>
        <taxon>Liliopsida</taxon>
        <taxon>Zingiberales</taxon>
        <taxon>Cannaceae</taxon>
        <taxon>Canna</taxon>
    </lineage>
</organism>
<dbReference type="SUPFAM" id="SSF56219">
    <property type="entry name" value="DNase I-like"/>
    <property type="match status" value="1"/>
</dbReference>
<evidence type="ECO:0000256" key="1">
    <source>
        <dbReference type="SAM" id="MobiDB-lite"/>
    </source>
</evidence>
<dbReference type="PANTHER" id="PTHR33710">
    <property type="entry name" value="BNAC02G09200D PROTEIN"/>
    <property type="match status" value="1"/>
</dbReference>
<protein>
    <recommendedName>
        <fullName evidence="4">Endonuclease/exonuclease/phosphatase domain-containing protein</fullName>
    </recommendedName>
</protein>
<accession>A0AAQ3L4H3</accession>
<reference evidence="2 3" key="1">
    <citation type="submission" date="2023-10" db="EMBL/GenBank/DDBJ databases">
        <title>Chromosome-scale genome assembly provides insights into flower coloration mechanisms of Canna indica.</title>
        <authorList>
            <person name="Li C."/>
        </authorList>
    </citation>
    <scope>NUCLEOTIDE SEQUENCE [LARGE SCALE GENOMIC DNA]</scope>
    <source>
        <tissue evidence="2">Flower</tissue>
    </source>
</reference>
<dbReference type="Gene3D" id="3.60.10.10">
    <property type="entry name" value="Endonuclease/exonuclease/phosphatase"/>
    <property type="match status" value="1"/>
</dbReference>
<keyword evidence="3" id="KW-1185">Reference proteome</keyword>
<dbReference type="InterPro" id="IPR036691">
    <property type="entry name" value="Endo/exonu/phosph_ase_sf"/>
</dbReference>
<feature type="region of interest" description="Disordered" evidence="1">
    <location>
        <begin position="44"/>
        <end position="105"/>
    </location>
</feature>
<name>A0AAQ3L4H3_9LILI</name>
<evidence type="ECO:0008006" key="4">
    <source>
        <dbReference type="Google" id="ProtNLM"/>
    </source>
</evidence>
<proteinExistence type="predicted"/>
<evidence type="ECO:0000313" key="2">
    <source>
        <dbReference type="EMBL" id="WOL20682.1"/>
    </source>
</evidence>
<dbReference type="Proteomes" id="UP001327560">
    <property type="component" value="Chromosome 9"/>
</dbReference>
<gene>
    <name evidence="2" type="ORF">Cni_G29487</name>
</gene>
<feature type="compositionally biased region" description="Polar residues" evidence="1">
    <location>
        <begin position="85"/>
        <end position="102"/>
    </location>
</feature>
<dbReference type="AlphaFoldDB" id="A0AAQ3L4H3"/>
<sequence>MANRPENICVMVPNSASMAEPDADSCRFTIEVGVVWQQWVAGEGAAPGPQQAERDDGGEDNTGTDASFEMDPFEEHSTAEGMGSNHFTATSDGQNTTPSGLRSHSAGHLSAGYALRRKAVAFATSPAAGIPRGSRPISAAQSDRGNHHSPPLGEAAGVCALWKSDSNSSLAFHRSDLPPVPPFGNSESNAQDLVAGRGFGLSQDLLSDIKLKIKSYTILVLNGQVTELLAVMACFGRVVNIAILGVDGSGQVFFFISDPQIKRHIGGFIYDPLKLVVNGFEWTRVPAQELVGIDYGLCFDQPPQPAHEPSLVRASVTLGPNLKANLIEIFHLDNASPVKLGKVYKRKNKLRKAAMVRRSSRIVGKFCKSPIQSATLIKTARNEGTKNMDSVTPMGKKKSDRLGSFVSHMGNALDLAVLQDIEALGFECAANAVKVVRDNRCSLFFLSETKLNACSRKIVRQLSGFHSFDNFRVINANGLSGKLLALWDSSIWSCTNYIIGEWSIQLFLKHRLSDFSFLAVGVYGPPNRTRRVSFLQELRQIFISNHGPILAVGHFNITLHSGERLNYVGNAVDSRRFSKLIANTGLVDFLISGNLYSWTNNQQPPALAKLDRILINNILASSFPMSVASSGNRRLSDHNPLIWNSSSQIESMKRHFRIEVGWLNCDQFSNIIHAGLAPHYSLSCSPRSASPIGRWISLWKPLRKTIMDWDKLRRASWCKLRVETESRISALNSLADSGTINDAELEELKRLKGVLDKS</sequence>
<feature type="region of interest" description="Disordered" evidence="1">
    <location>
        <begin position="127"/>
        <end position="151"/>
    </location>
</feature>
<dbReference type="PANTHER" id="PTHR33710:SF72">
    <property type="entry name" value="OS04G0204200 PROTEIN"/>
    <property type="match status" value="1"/>
</dbReference>
<evidence type="ECO:0000313" key="3">
    <source>
        <dbReference type="Proteomes" id="UP001327560"/>
    </source>
</evidence>
<dbReference type="EMBL" id="CP136898">
    <property type="protein sequence ID" value="WOL20682.1"/>
    <property type="molecule type" value="Genomic_DNA"/>
</dbReference>